<gene>
    <name evidence="8" type="primary">trpF_25</name>
    <name evidence="8" type="ORF">SDC9_142353</name>
</gene>
<dbReference type="CDD" id="cd00405">
    <property type="entry name" value="PRAI"/>
    <property type="match status" value="1"/>
</dbReference>
<dbReference type="Pfam" id="PF00697">
    <property type="entry name" value="PRAI"/>
    <property type="match status" value="1"/>
</dbReference>
<evidence type="ECO:0000256" key="1">
    <source>
        <dbReference type="ARBA" id="ARBA00004664"/>
    </source>
</evidence>
<feature type="domain" description="N-(5'phosphoribosyl) anthranilate isomerase (PRAI)" evidence="7">
    <location>
        <begin position="5"/>
        <end position="205"/>
    </location>
</feature>
<dbReference type="Gene3D" id="3.20.20.70">
    <property type="entry name" value="Aldolase class I"/>
    <property type="match status" value="1"/>
</dbReference>
<reference evidence="8" key="1">
    <citation type="submission" date="2019-08" db="EMBL/GenBank/DDBJ databases">
        <authorList>
            <person name="Kucharzyk K."/>
            <person name="Murdoch R.W."/>
            <person name="Higgins S."/>
            <person name="Loffler F."/>
        </authorList>
    </citation>
    <scope>NUCLEOTIDE SEQUENCE</scope>
</reference>
<name>A0A645E097_9ZZZZ</name>
<dbReference type="GO" id="GO:0000162">
    <property type="term" value="P:L-tryptophan biosynthetic process"/>
    <property type="evidence" value="ECO:0007669"/>
    <property type="project" value="UniProtKB-UniPathway"/>
</dbReference>
<keyword evidence="6 8" id="KW-0413">Isomerase</keyword>
<dbReference type="GO" id="GO:0004640">
    <property type="term" value="F:phosphoribosylanthranilate isomerase activity"/>
    <property type="evidence" value="ECO:0007669"/>
    <property type="project" value="UniProtKB-EC"/>
</dbReference>
<evidence type="ECO:0000256" key="4">
    <source>
        <dbReference type="ARBA" id="ARBA00022822"/>
    </source>
</evidence>
<dbReference type="EC" id="5.3.1.24" evidence="2"/>
<protein>
    <recommendedName>
        <fullName evidence="2">phosphoribosylanthranilate isomerase</fullName>
        <ecNumber evidence="2">5.3.1.24</ecNumber>
    </recommendedName>
</protein>
<dbReference type="InterPro" id="IPR011060">
    <property type="entry name" value="RibuloseP-bd_barrel"/>
</dbReference>
<dbReference type="HAMAP" id="MF_00135">
    <property type="entry name" value="PRAI"/>
    <property type="match status" value="1"/>
</dbReference>
<keyword evidence="4" id="KW-0822">Tryptophan biosynthesis</keyword>
<dbReference type="SUPFAM" id="SSF51366">
    <property type="entry name" value="Ribulose-phoshate binding barrel"/>
    <property type="match status" value="1"/>
</dbReference>
<evidence type="ECO:0000256" key="2">
    <source>
        <dbReference type="ARBA" id="ARBA00012572"/>
    </source>
</evidence>
<sequence>MNRLIKICGLKSPENIRQVVALQPDMIGFIFYPKSPRYLNNPKDIAKLYIPPSVKRIGVFVNEAKDIILEKVKIYQLQGVQLHGDESPALCLALKQKNLRVIKAFSVSHPEDLKKCALYEGFADYFLFDTKTQGYGGSGEKFDWEIINAYKGLTPFILSGGISPEDTDAILSFKHARFAGIDLNSRFEVSPGEKNIESLKQFLQKIKG</sequence>
<evidence type="ECO:0000256" key="6">
    <source>
        <dbReference type="ARBA" id="ARBA00023235"/>
    </source>
</evidence>
<comment type="caution">
    <text evidence="8">The sequence shown here is derived from an EMBL/GenBank/DDBJ whole genome shotgun (WGS) entry which is preliminary data.</text>
</comment>
<evidence type="ECO:0000259" key="7">
    <source>
        <dbReference type="Pfam" id="PF00697"/>
    </source>
</evidence>
<dbReference type="InterPro" id="IPR013785">
    <property type="entry name" value="Aldolase_TIM"/>
</dbReference>
<keyword evidence="3" id="KW-0028">Amino-acid biosynthesis</keyword>
<evidence type="ECO:0000256" key="5">
    <source>
        <dbReference type="ARBA" id="ARBA00023141"/>
    </source>
</evidence>
<evidence type="ECO:0000313" key="8">
    <source>
        <dbReference type="EMBL" id="MPM95200.1"/>
    </source>
</evidence>
<dbReference type="UniPathway" id="UPA00035">
    <property type="reaction ID" value="UER00042"/>
</dbReference>
<organism evidence="8">
    <name type="scientific">bioreactor metagenome</name>
    <dbReference type="NCBI Taxonomy" id="1076179"/>
    <lineage>
        <taxon>unclassified sequences</taxon>
        <taxon>metagenomes</taxon>
        <taxon>ecological metagenomes</taxon>
    </lineage>
</organism>
<accession>A0A645E097</accession>
<evidence type="ECO:0000256" key="3">
    <source>
        <dbReference type="ARBA" id="ARBA00022605"/>
    </source>
</evidence>
<dbReference type="AlphaFoldDB" id="A0A645E097"/>
<dbReference type="EMBL" id="VSSQ01041720">
    <property type="protein sequence ID" value="MPM95200.1"/>
    <property type="molecule type" value="Genomic_DNA"/>
</dbReference>
<comment type="pathway">
    <text evidence="1">Amino-acid biosynthesis; L-tryptophan biosynthesis; L-tryptophan from chorismate: step 3/5.</text>
</comment>
<keyword evidence="5" id="KW-0057">Aromatic amino acid biosynthesis</keyword>
<dbReference type="InterPro" id="IPR044643">
    <property type="entry name" value="TrpF_fam"/>
</dbReference>
<dbReference type="PANTHER" id="PTHR42894">
    <property type="entry name" value="N-(5'-PHOSPHORIBOSYL)ANTHRANILATE ISOMERASE"/>
    <property type="match status" value="1"/>
</dbReference>
<dbReference type="PANTHER" id="PTHR42894:SF1">
    <property type="entry name" value="N-(5'-PHOSPHORIBOSYL)ANTHRANILATE ISOMERASE"/>
    <property type="match status" value="1"/>
</dbReference>
<proteinExistence type="inferred from homology"/>
<dbReference type="InterPro" id="IPR001240">
    <property type="entry name" value="PRAI_dom"/>
</dbReference>